<gene>
    <name evidence="2" type="ORF">NCTC13193_01154</name>
</gene>
<evidence type="ECO:0000313" key="2">
    <source>
        <dbReference type="EMBL" id="VEI64476.1"/>
    </source>
</evidence>
<dbReference type="Gene3D" id="2.60.40.1090">
    <property type="entry name" value="Fimbrial-type adhesion domain"/>
    <property type="match status" value="1"/>
</dbReference>
<proteinExistence type="predicted"/>
<dbReference type="RefSeq" id="WP_141131250.1">
    <property type="nucleotide sequence ID" value="NZ_CAMKSK010000001.1"/>
</dbReference>
<dbReference type="GO" id="GO:0009289">
    <property type="term" value="C:pilus"/>
    <property type="evidence" value="ECO:0007669"/>
    <property type="project" value="InterPro"/>
</dbReference>
<dbReference type="GO" id="GO:0043709">
    <property type="term" value="P:cell adhesion involved in single-species biofilm formation"/>
    <property type="evidence" value="ECO:0007669"/>
    <property type="project" value="TreeGrafter"/>
</dbReference>
<feature type="chain" id="PRO_5019350337" evidence="1">
    <location>
        <begin position="24"/>
        <end position="180"/>
    </location>
</feature>
<accession>A0A448S9X3</accession>
<dbReference type="EMBL" id="LR134492">
    <property type="protein sequence ID" value="VEI64476.1"/>
    <property type="molecule type" value="Genomic_DNA"/>
</dbReference>
<evidence type="ECO:0000313" key="3">
    <source>
        <dbReference type="Proteomes" id="UP000270487"/>
    </source>
</evidence>
<dbReference type="SUPFAM" id="SSF49401">
    <property type="entry name" value="Bacterial adhesins"/>
    <property type="match status" value="1"/>
</dbReference>
<evidence type="ECO:0000256" key="1">
    <source>
        <dbReference type="SAM" id="SignalP"/>
    </source>
</evidence>
<feature type="signal peptide" evidence="1">
    <location>
        <begin position="1"/>
        <end position="23"/>
    </location>
</feature>
<reference evidence="2 3" key="1">
    <citation type="submission" date="2018-12" db="EMBL/GenBank/DDBJ databases">
        <authorList>
            <consortium name="Pathogen Informatics"/>
        </authorList>
    </citation>
    <scope>NUCLEOTIDE SEQUENCE [LARGE SCALE GENOMIC DNA]</scope>
    <source>
        <strain evidence="2 3">NCTC13193</strain>
    </source>
</reference>
<dbReference type="PANTHER" id="PTHR33420:SF10">
    <property type="entry name" value="FIMBRIAE MAJOR SUBUNIT"/>
    <property type="match status" value="1"/>
</dbReference>
<keyword evidence="1" id="KW-0732">Signal</keyword>
<protein>
    <submittedName>
        <fullName evidence="2">P pilus assembly protein, pilin FimA</fullName>
    </submittedName>
</protein>
<dbReference type="InterPro" id="IPR008966">
    <property type="entry name" value="Adhesion_dom_sf"/>
</dbReference>
<organism evidence="2 3">
    <name type="scientific">Serratia fonticola</name>
    <dbReference type="NCBI Taxonomy" id="47917"/>
    <lineage>
        <taxon>Bacteria</taxon>
        <taxon>Pseudomonadati</taxon>
        <taxon>Pseudomonadota</taxon>
        <taxon>Gammaproteobacteria</taxon>
        <taxon>Enterobacterales</taxon>
        <taxon>Yersiniaceae</taxon>
        <taxon>Serratia</taxon>
    </lineage>
</organism>
<name>A0A448S9X3_SERFO</name>
<dbReference type="InterPro" id="IPR050263">
    <property type="entry name" value="Bact_Fimbrial_Adh_Pro"/>
</dbReference>
<dbReference type="AlphaFoldDB" id="A0A448S9X3"/>
<dbReference type="Proteomes" id="UP000270487">
    <property type="component" value="Chromosome"/>
</dbReference>
<dbReference type="InterPro" id="IPR036937">
    <property type="entry name" value="Adhesion_dom_fimbrial_sf"/>
</dbReference>
<sequence>MKITNTQRILSLLVLICCGNSVAAASTGILNVTGSIKLATCYFDSVEGQEHKDYDWKMPQVSVGSLRTAGMTHGRSLGSIHIGGVHCTNGYTPYITLGTGPTVNADTGNLVNTLIGEAENVEIRLLMNDKPLDLRTGPRVGCAVIVDNRSQCDIGYEYYATGRATPGKVKSAVLFNISYD</sequence>
<dbReference type="PANTHER" id="PTHR33420">
    <property type="entry name" value="FIMBRIAL SUBUNIT ELFA-RELATED"/>
    <property type="match status" value="1"/>
</dbReference>